<feature type="transmembrane region" description="Helical" evidence="4">
    <location>
        <begin position="7"/>
        <end position="26"/>
    </location>
</feature>
<sequence>MQRPRFHYAWIIAAATFVVLLMTAGIRATPGVLMVPLEEEFGWTRVSISAAVAVNIALFGLLGPFAASIMDRWRVRRVLLIALALLAGAVALSTQMRTQAHLMLLWGVLVGAGTGMTSMVLAAIVATRWFDARRGLVVGALSAANATGQLMFLPLLASLITTHGWRAATWLVAAAVALVFLIVAVFMRDRPEDIGLARYGATGVAISTPPALAPLAALARGVRSPAFWLLALTFFVCGASTNGLIGTHLIAACHDVGISSERSARLLAMMGLFDIAGTMASGWLTDRYSSRHLLLGYYSLRGLSLLALPYTLGAGSSALGWFAVFYGLDWIATVPPTVRLTSDAFGRENTGVMYGWIAASHQVGASLAALGAGSIRTVTGEYTWAFWTAGLLCLGAGLSFVTVGRRSFAAHAASTPVPLAAAP</sequence>
<keyword evidence="2 4" id="KW-1133">Transmembrane helix</keyword>
<dbReference type="PANTHER" id="PTHR11360">
    <property type="entry name" value="MONOCARBOXYLATE TRANSPORTER"/>
    <property type="match status" value="1"/>
</dbReference>
<dbReference type="CDD" id="cd17355">
    <property type="entry name" value="MFS_YcxA_like"/>
    <property type="match status" value="1"/>
</dbReference>
<evidence type="ECO:0000259" key="5">
    <source>
        <dbReference type="PROSITE" id="PS50850"/>
    </source>
</evidence>
<dbReference type="PROSITE" id="PS50850">
    <property type="entry name" value="MFS"/>
    <property type="match status" value="1"/>
</dbReference>
<evidence type="ECO:0000256" key="3">
    <source>
        <dbReference type="ARBA" id="ARBA00023136"/>
    </source>
</evidence>
<keyword evidence="7" id="KW-1185">Reference proteome</keyword>
<evidence type="ECO:0000313" key="6">
    <source>
        <dbReference type="EMBL" id="AMY07280.1"/>
    </source>
</evidence>
<feature type="transmembrane region" description="Helical" evidence="4">
    <location>
        <begin position="305"/>
        <end position="331"/>
    </location>
</feature>
<dbReference type="InterPro" id="IPR020846">
    <property type="entry name" value="MFS_dom"/>
</dbReference>
<dbReference type="STRING" id="1855912.LuPra_00447"/>
<dbReference type="GO" id="GO:0022857">
    <property type="term" value="F:transmembrane transporter activity"/>
    <property type="evidence" value="ECO:0007669"/>
    <property type="project" value="InterPro"/>
</dbReference>
<dbReference type="InterPro" id="IPR036259">
    <property type="entry name" value="MFS_trans_sf"/>
</dbReference>
<gene>
    <name evidence="6" type="primary">yhjX</name>
    <name evidence="6" type="ORF">LuPra_00447</name>
</gene>
<feature type="transmembrane region" description="Helical" evidence="4">
    <location>
        <begin position="352"/>
        <end position="372"/>
    </location>
</feature>
<name>A0A143PG89_LUTPR</name>
<dbReference type="Pfam" id="PF07690">
    <property type="entry name" value="MFS_1"/>
    <property type="match status" value="1"/>
</dbReference>
<feature type="transmembrane region" description="Helical" evidence="4">
    <location>
        <begin position="46"/>
        <end position="66"/>
    </location>
</feature>
<dbReference type="InterPro" id="IPR011701">
    <property type="entry name" value="MFS"/>
</dbReference>
<keyword evidence="3 4" id="KW-0472">Membrane</keyword>
<feature type="transmembrane region" description="Helical" evidence="4">
    <location>
        <begin position="78"/>
        <end position="96"/>
    </location>
</feature>
<feature type="transmembrane region" description="Helical" evidence="4">
    <location>
        <begin position="167"/>
        <end position="187"/>
    </location>
</feature>
<feature type="transmembrane region" description="Helical" evidence="4">
    <location>
        <begin position="199"/>
        <end position="219"/>
    </location>
</feature>
<dbReference type="AlphaFoldDB" id="A0A143PG89"/>
<dbReference type="Gene3D" id="1.20.1250.20">
    <property type="entry name" value="MFS general substrate transporter like domains"/>
    <property type="match status" value="2"/>
</dbReference>
<dbReference type="SUPFAM" id="SSF103473">
    <property type="entry name" value="MFS general substrate transporter"/>
    <property type="match status" value="1"/>
</dbReference>
<feature type="transmembrane region" description="Helical" evidence="4">
    <location>
        <begin position="384"/>
        <end position="403"/>
    </location>
</feature>
<reference evidence="7" key="2">
    <citation type="submission" date="2016-04" db="EMBL/GenBank/DDBJ databases">
        <title>First Complete Genome Sequence of a Subdivision 6 Acidobacterium.</title>
        <authorList>
            <person name="Huang S."/>
            <person name="Vieira S."/>
            <person name="Bunk B."/>
            <person name="Riedel T."/>
            <person name="Sproeer C."/>
            <person name="Overmann J."/>
        </authorList>
    </citation>
    <scope>NUCLEOTIDE SEQUENCE [LARGE SCALE GENOMIC DNA]</scope>
    <source>
        <strain evidence="7">DSM 100886 HEG_-6_39</strain>
    </source>
</reference>
<feature type="transmembrane region" description="Helical" evidence="4">
    <location>
        <begin position="136"/>
        <end position="161"/>
    </location>
</feature>
<keyword evidence="1 4" id="KW-0812">Transmembrane</keyword>
<feature type="transmembrane region" description="Helical" evidence="4">
    <location>
        <begin position="225"/>
        <end position="245"/>
    </location>
</feature>
<dbReference type="InterPro" id="IPR050327">
    <property type="entry name" value="Proton-linked_MCT"/>
</dbReference>
<evidence type="ECO:0000313" key="7">
    <source>
        <dbReference type="Proteomes" id="UP000076079"/>
    </source>
</evidence>
<protein>
    <submittedName>
        <fullName evidence="6">Putative MFS-type transporter YhjX</fullName>
    </submittedName>
</protein>
<dbReference type="OrthoDB" id="182417at2"/>
<evidence type="ECO:0000256" key="2">
    <source>
        <dbReference type="ARBA" id="ARBA00022989"/>
    </source>
</evidence>
<dbReference type="Proteomes" id="UP000076079">
    <property type="component" value="Chromosome"/>
</dbReference>
<dbReference type="KEGG" id="abac:LuPra_00447"/>
<feature type="transmembrane region" description="Helical" evidence="4">
    <location>
        <begin position="266"/>
        <end position="285"/>
    </location>
</feature>
<organism evidence="6 7">
    <name type="scientific">Luteitalea pratensis</name>
    <dbReference type="NCBI Taxonomy" id="1855912"/>
    <lineage>
        <taxon>Bacteria</taxon>
        <taxon>Pseudomonadati</taxon>
        <taxon>Acidobacteriota</taxon>
        <taxon>Vicinamibacteria</taxon>
        <taxon>Vicinamibacterales</taxon>
        <taxon>Vicinamibacteraceae</taxon>
        <taxon>Luteitalea</taxon>
    </lineage>
</organism>
<evidence type="ECO:0000256" key="4">
    <source>
        <dbReference type="SAM" id="Phobius"/>
    </source>
</evidence>
<proteinExistence type="predicted"/>
<evidence type="ECO:0000256" key="1">
    <source>
        <dbReference type="ARBA" id="ARBA00022692"/>
    </source>
</evidence>
<reference evidence="6 7" key="1">
    <citation type="journal article" date="2016" name="Genome Announc.">
        <title>First Complete Genome Sequence of a Subdivision 6 Acidobacterium Strain.</title>
        <authorList>
            <person name="Huang S."/>
            <person name="Vieira S."/>
            <person name="Bunk B."/>
            <person name="Riedel T."/>
            <person name="Sproer C."/>
            <person name="Overmann J."/>
        </authorList>
    </citation>
    <scope>NUCLEOTIDE SEQUENCE [LARGE SCALE GENOMIC DNA]</scope>
    <source>
        <strain evidence="7">DSM 100886 HEG_-6_39</strain>
    </source>
</reference>
<dbReference type="PANTHER" id="PTHR11360:SF290">
    <property type="entry name" value="MONOCARBOXYLATE MFS PERMEASE"/>
    <property type="match status" value="1"/>
</dbReference>
<feature type="transmembrane region" description="Helical" evidence="4">
    <location>
        <begin position="102"/>
        <end position="124"/>
    </location>
</feature>
<feature type="domain" description="Major facilitator superfamily (MFS) profile" evidence="5">
    <location>
        <begin position="11"/>
        <end position="408"/>
    </location>
</feature>
<dbReference type="EMBL" id="CP015136">
    <property type="protein sequence ID" value="AMY07280.1"/>
    <property type="molecule type" value="Genomic_DNA"/>
</dbReference>
<accession>A0A143PG89</accession>
<dbReference type="RefSeq" id="WP_110169251.1">
    <property type="nucleotide sequence ID" value="NZ_CP015136.1"/>
</dbReference>